<dbReference type="InterPro" id="IPR036864">
    <property type="entry name" value="Zn2-C6_fun-type_DNA-bd_sf"/>
</dbReference>
<sequence length="1111" mass="124509">MVVPNSATLSVTSHRSEATTLTAPSGYPPIMNRVQQDSPTYKILIIGGSYAGLSAAVNLVDIHHGLQPRQSREPYVHERHLPNHDIEITIIDERDGFYHLVGSPLALFDGEYAKKTWVKFEDIPELQRSSIRHIHGAVTEVDCVDKKALVINRATKTRMKQSYDILVAASGLRRAWPIVPRAETKEEFLSDIAHHTSSLGGASRGVVVVGGGAVGVETAAKLKMLMPELTVTLAHSRDTLLSSEPIPDDMKEKILELLRDSGVRVLMNHRLSDITDVQTSDGHPEFRLKFNNCFQMMASKVIHAISQSVPSTKYLPASALDSNGYVEVLPNLNLKPTTPNYQDHFSAGDIVRWSGIKRCSGAMHMGQLVAQNVHQRIIQMLTGREPAMKRLEEFPSMIAVALAKSAVAYAPHTGTTWGDDVLQTYFGNDMAFSFPVPSNRRMPLSCEPCRQRKIKCPRNISRGRAPCDTCVRRGIPADECIYLRDQWAGRNAPMPRYGDNSALVARIDRLEELLRQSVSSANSEPRKPEPEPESEPASDLLSPESTLHQSTTSLSTHSDTSFTETCSSIPPAGVIIRNESGHDRFEPASLRWSPLIQDNPKTDMDEGKPGSIPFSTTNATVNDLLELLPPASHCEELKKVFFDTFAPLFHILHDPTFEADYRRFESDPEKVSLPWLALLFSILGIAVIALPEDSPLFRELGKRNSTPDNMSLLISRYRGAAMKCLEADHYLWRHNLNTLQALVILIYGINHTHGQSWALLGAARNIALSLGCHVDPEVFQMDLIRVEERRRCWAGVNMLYTIQNTTLGMLDVTHTPTTVRLPLDVNDDELVAGYQIPQSREGPTQMSYLLLKFELYDICTRICSHVFETSQTTSYDKVQALDAEISAMQETFNYKYLFDVGLVAHHAVQLNILFGYTHQLTLFLHRPILRQGVSRCTPENWLRSQNRCIESSKALLDIHRTLYKDPAFRPYHWYNRGLGSFHAFHAAVCLAHICMSSTNLDASTKASLQELVRDSLQVFRYFMNTGVSAICTKAMPVLEKLLNLMDTQESRESSRATEPAHKQPDLCHQNELGLLDEYIENLAPQQWLSPSNMGWEGWAMILEDDSMASVF</sequence>
<dbReference type="EMBL" id="JAGPXF010000008">
    <property type="protein sequence ID" value="KAH7232921.1"/>
    <property type="molecule type" value="Genomic_DNA"/>
</dbReference>
<dbReference type="PRINTS" id="PR00411">
    <property type="entry name" value="PNDRDTASEI"/>
</dbReference>
<accession>A0A8K0W673</accession>
<dbReference type="InterPro" id="IPR050613">
    <property type="entry name" value="Sec_Metabolite_Reg"/>
</dbReference>
<dbReference type="InterPro" id="IPR036188">
    <property type="entry name" value="FAD/NAD-bd_sf"/>
</dbReference>
<dbReference type="PRINTS" id="PR00368">
    <property type="entry name" value="FADPNR"/>
</dbReference>
<feature type="region of interest" description="Disordered" evidence="4">
    <location>
        <begin position="588"/>
        <end position="607"/>
    </location>
</feature>
<dbReference type="GO" id="GO:0006351">
    <property type="term" value="P:DNA-templated transcription"/>
    <property type="evidence" value="ECO:0007669"/>
    <property type="project" value="InterPro"/>
</dbReference>
<evidence type="ECO:0000256" key="3">
    <source>
        <dbReference type="ARBA" id="ARBA00023242"/>
    </source>
</evidence>
<dbReference type="Pfam" id="PF07992">
    <property type="entry name" value="Pyr_redox_2"/>
    <property type="match status" value="1"/>
</dbReference>
<keyword evidence="2" id="KW-0479">Metal-binding</keyword>
<dbReference type="PANTHER" id="PTHR31001">
    <property type="entry name" value="UNCHARACTERIZED TRANSCRIPTIONAL REGULATORY PROTEIN"/>
    <property type="match status" value="1"/>
</dbReference>
<dbReference type="AlphaFoldDB" id="A0A8K0W673"/>
<dbReference type="Pfam" id="PF00172">
    <property type="entry name" value="Zn_clus"/>
    <property type="match status" value="1"/>
</dbReference>
<protein>
    <recommendedName>
        <fullName evidence="5">Zn(2)-C6 fungal-type domain-containing protein</fullName>
    </recommendedName>
</protein>
<dbReference type="PANTHER" id="PTHR31001:SF40">
    <property type="entry name" value="ZN(II)2CYS6 TRANSCRIPTION FACTOR (EUROFUNG)"/>
    <property type="match status" value="1"/>
</dbReference>
<feature type="region of interest" description="Disordered" evidence="4">
    <location>
        <begin position="1"/>
        <end position="22"/>
    </location>
</feature>
<dbReference type="CDD" id="cd00067">
    <property type="entry name" value="GAL4"/>
    <property type="match status" value="1"/>
</dbReference>
<feature type="compositionally biased region" description="Low complexity" evidence="4">
    <location>
        <begin position="537"/>
        <end position="563"/>
    </location>
</feature>
<dbReference type="SMART" id="SM00066">
    <property type="entry name" value="GAL4"/>
    <property type="match status" value="1"/>
</dbReference>
<organism evidence="6 7">
    <name type="scientific">Fusarium tricinctum</name>
    <dbReference type="NCBI Taxonomy" id="61284"/>
    <lineage>
        <taxon>Eukaryota</taxon>
        <taxon>Fungi</taxon>
        <taxon>Dikarya</taxon>
        <taxon>Ascomycota</taxon>
        <taxon>Pezizomycotina</taxon>
        <taxon>Sordariomycetes</taxon>
        <taxon>Hypocreomycetidae</taxon>
        <taxon>Hypocreales</taxon>
        <taxon>Nectriaceae</taxon>
        <taxon>Fusarium</taxon>
        <taxon>Fusarium tricinctum species complex</taxon>
    </lineage>
</organism>
<evidence type="ECO:0000256" key="1">
    <source>
        <dbReference type="ARBA" id="ARBA00004123"/>
    </source>
</evidence>
<dbReference type="SUPFAM" id="SSF51905">
    <property type="entry name" value="FAD/NAD(P)-binding domain"/>
    <property type="match status" value="1"/>
</dbReference>
<feature type="domain" description="Zn(2)-C6 fungal-type" evidence="5">
    <location>
        <begin position="445"/>
        <end position="482"/>
    </location>
</feature>
<keyword evidence="7" id="KW-1185">Reference proteome</keyword>
<dbReference type="PROSITE" id="PS50048">
    <property type="entry name" value="ZN2_CY6_FUNGAL_2"/>
    <property type="match status" value="1"/>
</dbReference>
<dbReference type="Gene3D" id="4.10.240.10">
    <property type="entry name" value="Zn(2)-C6 fungal-type DNA-binding domain"/>
    <property type="match status" value="1"/>
</dbReference>
<dbReference type="InterPro" id="IPR007219">
    <property type="entry name" value="XnlR_reg_dom"/>
</dbReference>
<gene>
    <name evidence="6" type="ORF">BKA59DRAFT_427376</name>
</gene>
<keyword evidence="3" id="KW-0539">Nucleus</keyword>
<dbReference type="InterPro" id="IPR001138">
    <property type="entry name" value="Zn2Cys6_DnaBD"/>
</dbReference>
<dbReference type="Pfam" id="PF04082">
    <property type="entry name" value="Fungal_trans"/>
    <property type="match status" value="1"/>
</dbReference>
<dbReference type="GO" id="GO:0016491">
    <property type="term" value="F:oxidoreductase activity"/>
    <property type="evidence" value="ECO:0007669"/>
    <property type="project" value="InterPro"/>
</dbReference>
<evidence type="ECO:0000259" key="5">
    <source>
        <dbReference type="PROSITE" id="PS50048"/>
    </source>
</evidence>
<evidence type="ECO:0000313" key="7">
    <source>
        <dbReference type="Proteomes" id="UP000813427"/>
    </source>
</evidence>
<dbReference type="GO" id="GO:0003677">
    <property type="term" value="F:DNA binding"/>
    <property type="evidence" value="ECO:0007669"/>
    <property type="project" value="InterPro"/>
</dbReference>
<evidence type="ECO:0000256" key="2">
    <source>
        <dbReference type="ARBA" id="ARBA00022723"/>
    </source>
</evidence>
<dbReference type="SUPFAM" id="SSF57701">
    <property type="entry name" value="Zn2/Cys6 DNA-binding domain"/>
    <property type="match status" value="1"/>
</dbReference>
<dbReference type="Proteomes" id="UP000813427">
    <property type="component" value="Unassembled WGS sequence"/>
</dbReference>
<dbReference type="InterPro" id="IPR023753">
    <property type="entry name" value="FAD/NAD-binding_dom"/>
</dbReference>
<comment type="caution">
    <text evidence="6">The sequence shown here is derived from an EMBL/GenBank/DDBJ whole genome shotgun (WGS) entry which is preliminary data.</text>
</comment>
<name>A0A8K0W673_9HYPO</name>
<dbReference type="Gene3D" id="3.50.50.100">
    <property type="match status" value="1"/>
</dbReference>
<dbReference type="GO" id="GO:0005634">
    <property type="term" value="C:nucleus"/>
    <property type="evidence" value="ECO:0007669"/>
    <property type="project" value="UniProtKB-SubCell"/>
</dbReference>
<evidence type="ECO:0000256" key="4">
    <source>
        <dbReference type="SAM" id="MobiDB-lite"/>
    </source>
</evidence>
<dbReference type="CDD" id="cd12148">
    <property type="entry name" value="fungal_TF_MHR"/>
    <property type="match status" value="1"/>
</dbReference>
<reference evidence="6" key="1">
    <citation type="journal article" date="2021" name="Nat. Commun.">
        <title>Genetic determinants of endophytism in the Arabidopsis root mycobiome.</title>
        <authorList>
            <person name="Mesny F."/>
            <person name="Miyauchi S."/>
            <person name="Thiergart T."/>
            <person name="Pickel B."/>
            <person name="Atanasova L."/>
            <person name="Karlsson M."/>
            <person name="Huettel B."/>
            <person name="Barry K.W."/>
            <person name="Haridas S."/>
            <person name="Chen C."/>
            <person name="Bauer D."/>
            <person name="Andreopoulos W."/>
            <person name="Pangilinan J."/>
            <person name="LaButti K."/>
            <person name="Riley R."/>
            <person name="Lipzen A."/>
            <person name="Clum A."/>
            <person name="Drula E."/>
            <person name="Henrissat B."/>
            <person name="Kohler A."/>
            <person name="Grigoriev I.V."/>
            <person name="Martin F.M."/>
            <person name="Hacquard S."/>
        </authorList>
    </citation>
    <scope>NUCLEOTIDE SEQUENCE</scope>
    <source>
        <strain evidence="6">MPI-SDFR-AT-0068</strain>
    </source>
</reference>
<dbReference type="OrthoDB" id="2406834at2759"/>
<feature type="region of interest" description="Disordered" evidence="4">
    <location>
        <begin position="517"/>
        <end position="566"/>
    </location>
</feature>
<comment type="subcellular location">
    <subcellularLocation>
        <location evidence="1">Nucleus</location>
    </subcellularLocation>
</comment>
<proteinExistence type="predicted"/>
<dbReference type="GO" id="GO:0008270">
    <property type="term" value="F:zinc ion binding"/>
    <property type="evidence" value="ECO:0007669"/>
    <property type="project" value="InterPro"/>
</dbReference>
<dbReference type="GO" id="GO:0000981">
    <property type="term" value="F:DNA-binding transcription factor activity, RNA polymerase II-specific"/>
    <property type="evidence" value="ECO:0007669"/>
    <property type="project" value="InterPro"/>
</dbReference>
<evidence type="ECO:0000313" key="6">
    <source>
        <dbReference type="EMBL" id="KAH7232921.1"/>
    </source>
</evidence>